<keyword evidence="1" id="KW-0805">Transcription regulation</keyword>
<proteinExistence type="inferred from homology"/>
<evidence type="ECO:0000256" key="3">
    <source>
        <dbReference type="PROSITE-ProRule" id="PRU01191"/>
    </source>
</evidence>
<name>A0A1E5V694_9POAL</name>
<dbReference type="Pfam" id="PF03514">
    <property type="entry name" value="GRAS"/>
    <property type="match status" value="1"/>
</dbReference>
<comment type="caution">
    <text evidence="4">The sequence shown here is derived from an EMBL/GenBank/DDBJ whole genome shotgun (WGS) entry which is preliminary data.</text>
</comment>
<sequence>MGTGSQLLKLLMEEGPSAMEFLKAYNIYMSACYFKKVAHIFSALTIERVMKGKSRLHVVDYGIHCAFQWAGLVRWLAKREGGPPSEMKIAAICCSQPSLFPVQWIEEQQYRLSKYASELGLPFVFEVVTTEWEKVCIENLNLDADEVLVVSDLFNFSTLKDEGIFFGSPNPRDTVLSNIKKMRPDVFIQSVLNCSHGSCFLSRFREMLFYYSALFDMLDAVVPRESEPRSVLEQDLLGCCALNAIACEGVDVVQRPEKYRQWQSRNQRAGLRQLPLRPVVVEVLKDQIKKHHHKGFYLSEDGQWLLQGWKGRILIAHLTWVVEDGSSE</sequence>
<feature type="region of interest" description="Leucine repeat II (LRII)" evidence="3">
    <location>
        <begin position="107"/>
        <end position="139"/>
    </location>
</feature>
<accession>A0A1E5V694</accession>
<dbReference type="OrthoDB" id="607278at2759"/>
<evidence type="ECO:0000313" key="4">
    <source>
        <dbReference type="EMBL" id="OEL20683.1"/>
    </source>
</evidence>
<dbReference type="AlphaFoldDB" id="A0A1E5V694"/>
<keyword evidence="5" id="KW-1185">Reference proteome</keyword>
<protein>
    <submittedName>
        <fullName evidence="4">Scarecrow-like protein 14</fullName>
    </submittedName>
</protein>
<dbReference type="InterPro" id="IPR005202">
    <property type="entry name" value="TF_GRAS"/>
</dbReference>
<evidence type="ECO:0000313" key="5">
    <source>
        <dbReference type="Proteomes" id="UP000095767"/>
    </source>
</evidence>
<comment type="caution">
    <text evidence="3">Lacks conserved residue(s) required for the propagation of feature annotation.</text>
</comment>
<comment type="similarity">
    <text evidence="3">Belongs to the GRAS family.</text>
</comment>
<evidence type="ECO:0000256" key="2">
    <source>
        <dbReference type="ARBA" id="ARBA00023163"/>
    </source>
</evidence>
<gene>
    <name evidence="4" type="ORF">BAE44_0018298</name>
</gene>
<dbReference type="STRING" id="888268.A0A1E5V694"/>
<dbReference type="PANTHER" id="PTHR31636">
    <property type="entry name" value="OSJNBA0084A10.13 PROTEIN-RELATED"/>
    <property type="match status" value="1"/>
</dbReference>
<keyword evidence="2" id="KW-0804">Transcription</keyword>
<feature type="region of interest" description="SAW" evidence="3">
    <location>
        <begin position="246"/>
        <end position="321"/>
    </location>
</feature>
<organism evidence="4 5">
    <name type="scientific">Dichanthelium oligosanthes</name>
    <dbReference type="NCBI Taxonomy" id="888268"/>
    <lineage>
        <taxon>Eukaryota</taxon>
        <taxon>Viridiplantae</taxon>
        <taxon>Streptophyta</taxon>
        <taxon>Embryophyta</taxon>
        <taxon>Tracheophyta</taxon>
        <taxon>Spermatophyta</taxon>
        <taxon>Magnoliopsida</taxon>
        <taxon>Liliopsida</taxon>
        <taxon>Poales</taxon>
        <taxon>Poaceae</taxon>
        <taxon>PACMAD clade</taxon>
        <taxon>Panicoideae</taxon>
        <taxon>Panicodae</taxon>
        <taxon>Paniceae</taxon>
        <taxon>Dichantheliinae</taxon>
        <taxon>Dichanthelium</taxon>
    </lineage>
</organism>
<reference evidence="4 5" key="1">
    <citation type="submission" date="2016-09" db="EMBL/GenBank/DDBJ databases">
        <title>The draft genome of Dichanthelium oligosanthes: A C3 panicoid grass species.</title>
        <authorList>
            <person name="Studer A.J."/>
            <person name="Schnable J.C."/>
            <person name="Brutnell T.P."/>
        </authorList>
    </citation>
    <scope>NUCLEOTIDE SEQUENCE [LARGE SCALE GENOMIC DNA]</scope>
    <source>
        <strain evidence="5">cv. Kellogg 1175</strain>
        <tissue evidence="4">Leaf</tissue>
    </source>
</reference>
<dbReference type="EMBL" id="LWDX02049946">
    <property type="protein sequence ID" value="OEL20683.1"/>
    <property type="molecule type" value="Genomic_DNA"/>
</dbReference>
<evidence type="ECO:0000256" key="1">
    <source>
        <dbReference type="ARBA" id="ARBA00023015"/>
    </source>
</evidence>
<feature type="short sequence motif" description="VHIID" evidence="3">
    <location>
        <begin position="56"/>
        <end position="60"/>
    </location>
</feature>
<dbReference type="Proteomes" id="UP000095767">
    <property type="component" value="Unassembled WGS sequence"/>
</dbReference>
<dbReference type="PROSITE" id="PS50985">
    <property type="entry name" value="GRAS"/>
    <property type="match status" value="1"/>
</dbReference>